<dbReference type="AlphaFoldDB" id="A0A099LR86"/>
<dbReference type="STRING" id="29495.EA26_02100"/>
<name>A0A099LR86_9VIBR</name>
<feature type="domain" description="Glycosyltransferase 2-like" evidence="1">
    <location>
        <begin position="5"/>
        <end position="170"/>
    </location>
</feature>
<dbReference type="EMBL" id="JMCG01000001">
    <property type="protein sequence ID" value="KGK10169.1"/>
    <property type="molecule type" value="Genomic_DNA"/>
</dbReference>
<organism evidence="2 3">
    <name type="scientific">Vibrio navarrensis</name>
    <dbReference type="NCBI Taxonomy" id="29495"/>
    <lineage>
        <taxon>Bacteria</taxon>
        <taxon>Pseudomonadati</taxon>
        <taxon>Pseudomonadota</taxon>
        <taxon>Gammaproteobacteria</taxon>
        <taxon>Vibrionales</taxon>
        <taxon>Vibrionaceae</taxon>
        <taxon>Vibrio</taxon>
    </lineage>
</organism>
<dbReference type="Proteomes" id="UP000029994">
    <property type="component" value="Unassembled WGS sequence"/>
</dbReference>
<dbReference type="eggNOG" id="COG0463">
    <property type="taxonomic scope" value="Bacteria"/>
</dbReference>
<accession>A0A099LR86</accession>
<dbReference type="InterPro" id="IPR029044">
    <property type="entry name" value="Nucleotide-diphossugar_trans"/>
</dbReference>
<comment type="caution">
    <text evidence="2">The sequence shown here is derived from an EMBL/GenBank/DDBJ whole genome shotgun (WGS) entry which is preliminary data.</text>
</comment>
<dbReference type="PANTHER" id="PTHR43685">
    <property type="entry name" value="GLYCOSYLTRANSFERASE"/>
    <property type="match status" value="1"/>
</dbReference>
<dbReference type="CDD" id="cd00761">
    <property type="entry name" value="Glyco_tranf_GTA_type"/>
    <property type="match status" value="1"/>
</dbReference>
<dbReference type="Pfam" id="PF00535">
    <property type="entry name" value="Glycos_transf_2"/>
    <property type="match status" value="1"/>
</dbReference>
<proteinExistence type="predicted"/>
<dbReference type="RefSeq" id="WP_052079603.1">
    <property type="nucleotide sequence ID" value="NZ_CP061845.1"/>
</dbReference>
<evidence type="ECO:0000313" key="2">
    <source>
        <dbReference type="EMBL" id="KGK10169.1"/>
    </source>
</evidence>
<dbReference type="InterPro" id="IPR050834">
    <property type="entry name" value="Glycosyltransf_2"/>
</dbReference>
<sequence length="264" mass="30518">MFEISVILPVYKPGKYLLDCFNSLDKQTLTRERFCVYIGLNGPKDDYENMIFHYLAEVKFNYKYFYIPTSGVSNARNHLLDASDSQFLVFLDDDDLISPSYLEELMKVTDSATMGLANIINFKDSLSDSFENYIGRSFVKLPPTGRSKPLYRKYFSSPCAKMLHRDMVKDVRFDTQLARGEDGLFMTTISKNIATFAKCNSDAIYYVNHRQNSASRSTVNRLLEIKRVIYLTGKYSKLLFSPGYSFVFIITRILATIRHLKKLF</sequence>
<evidence type="ECO:0000259" key="1">
    <source>
        <dbReference type="Pfam" id="PF00535"/>
    </source>
</evidence>
<dbReference type="GeneID" id="43682001"/>
<dbReference type="SUPFAM" id="SSF53448">
    <property type="entry name" value="Nucleotide-diphospho-sugar transferases"/>
    <property type="match status" value="1"/>
</dbReference>
<gene>
    <name evidence="2" type="ORF">EA26_02100</name>
</gene>
<evidence type="ECO:0000313" key="3">
    <source>
        <dbReference type="Proteomes" id="UP000029994"/>
    </source>
</evidence>
<keyword evidence="3" id="KW-1185">Reference proteome</keyword>
<dbReference type="Gene3D" id="3.90.550.10">
    <property type="entry name" value="Spore Coat Polysaccharide Biosynthesis Protein SpsA, Chain A"/>
    <property type="match status" value="1"/>
</dbReference>
<protein>
    <recommendedName>
        <fullName evidence="1">Glycosyltransferase 2-like domain-containing protein</fullName>
    </recommendedName>
</protein>
<reference evidence="2 3" key="1">
    <citation type="submission" date="2014-04" db="EMBL/GenBank/DDBJ databases">
        <title>Genome sequencing of Vibrio navarrensis strains.</title>
        <authorList>
            <person name="Gladney L.M."/>
            <person name="Katz L.S."/>
            <person name="Marino-Ramirez L."/>
            <person name="Jordan I.K."/>
        </authorList>
    </citation>
    <scope>NUCLEOTIDE SEQUENCE [LARGE SCALE GENOMIC DNA]</scope>
    <source>
        <strain evidence="2 3">ATCC 51183</strain>
    </source>
</reference>
<dbReference type="PANTHER" id="PTHR43685:SF2">
    <property type="entry name" value="GLYCOSYLTRANSFERASE 2-LIKE DOMAIN-CONTAINING PROTEIN"/>
    <property type="match status" value="1"/>
</dbReference>
<dbReference type="InterPro" id="IPR001173">
    <property type="entry name" value="Glyco_trans_2-like"/>
</dbReference>